<accession>A0A438NIN5</accession>
<dbReference type="OrthoDB" id="3342455at2759"/>
<evidence type="ECO:0000313" key="3">
    <source>
        <dbReference type="Proteomes" id="UP000288859"/>
    </source>
</evidence>
<proteinExistence type="predicted"/>
<dbReference type="Proteomes" id="UP000288859">
    <property type="component" value="Unassembled WGS sequence"/>
</dbReference>
<keyword evidence="1" id="KW-1133">Transmembrane helix</keyword>
<dbReference type="InterPro" id="IPR013920">
    <property type="entry name" value="DUF1774_fun"/>
</dbReference>
<dbReference type="Pfam" id="PF08611">
    <property type="entry name" value="DUF1774"/>
    <property type="match status" value="1"/>
</dbReference>
<gene>
    <name evidence="2" type="ORF">B0A52_00947</name>
</gene>
<feature type="transmembrane region" description="Helical" evidence="1">
    <location>
        <begin position="162"/>
        <end position="180"/>
    </location>
</feature>
<evidence type="ECO:0008006" key="4">
    <source>
        <dbReference type="Google" id="ProtNLM"/>
    </source>
</evidence>
<dbReference type="PANTHER" id="PTHR37992:SF1">
    <property type="entry name" value="DUF1774-DOMAIN-CONTAINING PROTEIN"/>
    <property type="match status" value="1"/>
</dbReference>
<dbReference type="EMBL" id="NAJM01000002">
    <property type="protein sequence ID" value="RVX75594.1"/>
    <property type="molecule type" value="Genomic_DNA"/>
</dbReference>
<feature type="transmembrane region" description="Helical" evidence="1">
    <location>
        <begin position="192"/>
        <end position="210"/>
    </location>
</feature>
<keyword evidence="1" id="KW-0472">Membrane</keyword>
<dbReference type="VEuPathDB" id="FungiDB:PV10_07662"/>
<feature type="transmembrane region" description="Helical" evidence="1">
    <location>
        <begin position="239"/>
        <end position="259"/>
    </location>
</feature>
<sequence>MPARNYNPFAKREEFSSRNLIAYKILTVVSWLLLVIAGVYYTFRRPEDHHHHHNYHTIWGQNNHRATPFSLNSIVVSIYWVVVLILQAHYVRYLYSADQTFVTSAANVGSHFILHNLLSFGFIFLWVRGFFWEGEILLIVNLFNLTLLYFRHPTTPRFVHIPIVSAPLAWTYIAILWNGAAAVNARSLPARIVANIFIWGILVLGAFFLLTYKDYTIGIELSILALALAIAQLETHVIAFQWIFAFIIAVLLFFGSLFIGAPQWFGQGREARQEGAVVDEDRERAPLLDDH</sequence>
<evidence type="ECO:0000313" key="2">
    <source>
        <dbReference type="EMBL" id="RVX75594.1"/>
    </source>
</evidence>
<dbReference type="PANTHER" id="PTHR37992">
    <property type="entry name" value="EXPRESSED PROTEIN"/>
    <property type="match status" value="1"/>
</dbReference>
<feature type="transmembrane region" description="Helical" evidence="1">
    <location>
        <begin position="100"/>
        <end position="124"/>
    </location>
</feature>
<dbReference type="AlphaFoldDB" id="A0A438NIN5"/>
<feature type="transmembrane region" description="Helical" evidence="1">
    <location>
        <begin position="69"/>
        <end position="88"/>
    </location>
</feature>
<protein>
    <recommendedName>
        <fullName evidence="4">ATP synthase F0</fullName>
    </recommendedName>
</protein>
<evidence type="ECO:0000256" key="1">
    <source>
        <dbReference type="SAM" id="Phobius"/>
    </source>
</evidence>
<feature type="transmembrane region" description="Helical" evidence="1">
    <location>
        <begin position="21"/>
        <end position="43"/>
    </location>
</feature>
<comment type="caution">
    <text evidence="2">The sequence shown here is derived from an EMBL/GenBank/DDBJ whole genome shotgun (WGS) entry which is preliminary data.</text>
</comment>
<name>A0A438NIN5_EXOME</name>
<reference evidence="2 3" key="1">
    <citation type="submission" date="2017-03" db="EMBL/GenBank/DDBJ databases">
        <title>Genomes of endolithic fungi from Antarctica.</title>
        <authorList>
            <person name="Coleine C."/>
            <person name="Masonjones S."/>
            <person name="Stajich J.E."/>
        </authorList>
    </citation>
    <scope>NUCLEOTIDE SEQUENCE [LARGE SCALE GENOMIC DNA]</scope>
    <source>
        <strain evidence="2 3">CCFEE 6314</strain>
    </source>
</reference>
<keyword evidence="1" id="KW-0812">Transmembrane</keyword>
<organism evidence="2 3">
    <name type="scientific">Exophiala mesophila</name>
    <name type="common">Black yeast-like fungus</name>
    <dbReference type="NCBI Taxonomy" id="212818"/>
    <lineage>
        <taxon>Eukaryota</taxon>
        <taxon>Fungi</taxon>
        <taxon>Dikarya</taxon>
        <taxon>Ascomycota</taxon>
        <taxon>Pezizomycotina</taxon>
        <taxon>Eurotiomycetes</taxon>
        <taxon>Chaetothyriomycetidae</taxon>
        <taxon>Chaetothyriales</taxon>
        <taxon>Herpotrichiellaceae</taxon>
        <taxon>Exophiala</taxon>
    </lineage>
</organism>